<reference evidence="1" key="1">
    <citation type="journal article" name="BMC Genomics">
        <title>Long-read sequencing and de novo genome assembly of marine medaka (Oryzias melastigma).</title>
        <authorList>
            <person name="Liang P."/>
            <person name="Saqib H.S.A."/>
            <person name="Ni X."/>
            <person name="Shen Y."/>
        </authorList>
    </citation>
    <scope>NUCLEOTIDE SEQUENCE</scope>
    <source>
        <strain evidence="1">Bigg-433</strain>
    </source>
</reference>
<organism evidence="1 2">
    <name type="scientific">Oryzias melastigma</name>
    <name type="common">Marine medaka</name>
    <dbReference type="NCBI Taxonomy" id="30732"/>
    <lineage>
        <taxon>Eukaryota</taxon>
        <taxon>Metazoa</taxon>
        <taxon>Chordata</taxon>
        <taxon>Craniata</taxon>
        <taxon>Vertebrata</taxon>
        <taxon>Euteleostomi</taxon>
        <taxon>Actinopterygii</taxon>
        <taxon>Neopterygii</taxon>
        <taxon>Teleostei</taxon>
        <taxon>Neoteleostei</taxon>
        <taxon>Acanthomorphata</taxon>
        <taxon>Ovalentaria</taxon>
        <taxon>Atherinomorphae</taxon>
        <taxon>Beloniformes</taxon>
        <taxon>Adrianichthyidae</taxon>
        <taxon>Oryziinae</taxon>
        <taxon>Oryzias</taxon>
    </lineage>
</organism>
<comment type="caution">
    <text evidence="1">The sequence shown here is derived from an EMBL/GenBank/DDBJ whole genome shotgun (WGS) entry which is preliminary data.</text>
</comment>
<evidence type="ECO:0000313" key="2">
    <source>
        <dbReference type="Proteomes" id="UP000646548"/>
    </source>
</evidence>
<accession>A0A834FLJ4</accession>
<proteinExistence type="predicted"/>
<dbReference type="EMBL" id="WKFB01000094">
    <property type="protein sequence ID" value="KAF6736206.1"/>
    <property type="molecule type" value="Genomic_DNA"/>
</dbReference>
<protein>
    <submittedName>
        <fullName evidence="1">Uncharacterized protein</fullName>
    </submittedName>
</protein>
<gene>
    <name evidence="1" type="ORF">FQA47_024487</name>
</gene>
<sequence>MRVERFIPAFSYRMFAEHPGLSDRETWIEISRKPLGWLNISAVRKTEVNRQLRRPKENICVDEERLSARRRLEG</sequence>
<dbReference type="Proteomes" id="UP000646548">
    <property type="component" value="Unassembled WGS sequence"/>
</dbReference>
<name>A0A834FLJ4_ORYME</name>
<dbReference type="AlphaFoldDB" id="A0A834FLJ4"/>
<evidence type="ECO:0000313" key="1">
    <source>
        <dbReference type="EMBL" id="KAF6736206.1"/>
    </source>
</evidence>